<proteinExistence type="predicted"/>
<evidence type="ECO:0000313" key="3">
    <source>
        <dbReference type="Proteomes" id="UP000323608"/>
    </source>
</evidence>
<dbReference type="OrthoDB" id="9958927at2"/>
<evidence type="ECO:0000313" key="2">
    <source>
        <dbReference type="EMBL" id="KAA1184680.1"/>
    </source>
</evidence>
<evidence type="ECO:0000256" key="1">
    <source>
        <dbReference type="SAM" id="Phobius"/>
    </source>
</evidence>
<feature type="transmembrane region" description="Helical" evidence="1">
    <location>
        <begin position="119"/>
        <end position="143"/>
    </location>
</feature>
<reference evidence="2 3" key="1">
    <citation type="submission" date="2019-07" db="EMBL/GenBank/DDBJ databases">
        <title>The Draft Genome Sequence of Rhizobium tropici SARCC-755 Associated with Superior Nodulation on Pigeonpea (Cajanus cajan (L.) Millsp.).</title>
        <authorList>
            <person name="Bopape F.L."/>
            <person name="Hassen A.I."/>
            <person name="Swanevelder Z.H."/>
            <person name="Gwata E.T."/>
        </authorList>
    </citation>
    <scope>NUCLEOTIDE SEQUENCE [LARGE SCALE GENOMIC DNA]</scope>
    <source>
        <strain evidence="2 3">SARCC-755</strain>
    </source>
</reference>
<organism evidence="2 3">
    <name type="scientific">Rhizobium tropici</name>
    <dbReference type="NCBI Taxonomy" id="398"/>
    <lineage>
        <taxon>Bacteria</taxon>
        <taxon>Pseudomonadati</taxon>
        <taxon>Pseudomonadota</taxon>
        <taxon>Alphaproteobacteria</taxon>
        <taxon>Hyphomicrobiales</taxon>
        <taxon>Rhizobiaceae</taxon>
        <taxon>Rhizobium/Agrobacterium group</taxon>
        <taxon>Rhizobium</taxon>
    </lineage>
</organism>
<sequence>MVAQLNGKPVQVHSQGRGHGVRTKVSKWIYRIATAAMIIGTVFVLRAMMKVADYMAIETPGLVDPKVATVNLIVGSLGLILATVAMLLRSGAVIWLLPLYWLSVTASIAPHVISDGTFGSVVVAILAVFLPVVIVLLLLFWLVRRDEIRRP</sequence>
<dbReference type="Proteomes" id="UP000323608">
    <property type="component" value="Unassembled WGS sequence"/>
</dbReference>
<dbReference type="AlphaFoldDB" id="A0A5B0WC81"/>
<comment type="caution">
    <text evidence="2">The sequence shown here is derived from an EMBL/GenBank/DDBJ whole genome shotgun (WGS) entry which is preliminary data.</text>
</comment>
<keyword evidence="1" id="KW-0472">Membrane</keyword>
<dbReference type="EMBL" id="VNIP01000003">
    <property type="protein sequence ID" value="KAA1184680.1"/>
    <property type="molecule type" value="Genomic_DNA"/>
</dbReference>
<dbReference type="RefSeq" id="WP_149633462.1">
    <property type="nucleotide sequence ID" value="NZ_VNIP01000003.1"/>
</dbReference>
<name>A0A5B0WC81_RHITR</name>
<protein>
    <submittedName>
        <fullName evidence="2">Uncharacterized protein</fullName>
    </submittedName>
</protein>
<gene>
    <name evidence="2" type="ORF">FP026_04720</name>
</gene>
<feature type="transmembrane region" description="Helical" evidence="1">
    <location>
        <begin position="95"/>
        <end position="113"/>
    </location>
</feature>
<feature type="transmembrane region" description="Helical" evidence="1">
    <location>
        <begin position="28"/>
        <end position="48"/>
    </location>
</feature>
<keyword evidence="1" id="KW-1133">Transmembrane helix</keyword>
<feature type="transmembrane region" description="Helical" evidence="1">
    <location>
        <begin position="68"/>
        <end position="88"/>
    </location>
</feature>
<accession>A0A5B0WC81</accession>
<keyword evidence="1" id="KW-0812">Transmembrane</keyword>